<dbReference type="Proteomes" id="UP001176941">
    <property type="component" value="Chromosome 11"/>
</dbReference>
<proteinExistence type="predicted"/>
<organism evidence="2 3">
    <name type="scientific">Rangifer tarandus platyrhynchus</name>
    <name type="common">Svalbard reindeer</name>
    <dbReference type="NCBI Taxonomy" id="3082113"/>
    <lineage>
        <taxon>Eukaryota</taxon>
        <taxon>Metazoa</taxon>
        <taxon>Chordata</taxon>
        <taxon>Craniata</taxon>
        <taxon>Vertebrata</taxon>
        <taxon>Euteleostomi</taxon>
        <taxon>Mammalia</taxon>
        <taxon>Eutheria</taxon>
        <taxon>Laurasiatheria</taxon>
        <taxon>Artiodactyla</taxon>
        <taxon>Ruminantia</taxon>
        <taxon>Pecora</taxon>
        <taxon>Cervidae</taxon>
        <taxon>Odocoileinae</taxon>
        <taxon>Rangifer</taxon>
    </lineage>
</organism>
<keyword evidence="3" id="KW-1185">Reference proteome</keyword>
<gene>
    <name evidence="2" type="ORF">MRATA1EN1_LOCUS3855</name>
</gene>
<name>A0ABN8Y387_RANTA</name>
<evidence type="ECO:0000313" key="2">
    <source>
        <dbReference type="EMBL" id="CAI9154893.1"/>
    </source>
</evidence>
<accession>A0ABN8Y387</accession>
<sequence>MSIKRKTTLKRQSRGLCVRGYTELPGRRTHLHARSVAQPSSPGVPALGTSPELTPQPAHALSLCIPYKPLIENKLGDCPSTALLVGSEPSQTQWDDGSFQRGCKPGLLHAGAPKPFLLPAETGLEQKVLEFSHKPNLQTCTAPFHDDQWMRAEAALGSQEGHTGAAGADTPGQTWVRSRACAVRRKQRPGDDACVHEASHPAFRPELLVPHALPHRHLTALWAEARRQLSTQDGGPQPRAEPLPAACSFRAERSRETSASPAHRRETRKQPGAQPAGRACGFEPQFLPFGFMVQEEATPGRRTTVHPCLEKQPKLCPGVVALTSGNRKPALETSLLGQGLLCAVALRKLQLKGVGLPAAPWRGPGVAGTGRMRCGCRPGWEGRRGCGSSGPSSPEPHARPGFRDSAVSAVQRYS</sequence>
<reference evidence="2" key="1">
    <citation type="submission" date="2023-04" db="EMBL/GenBank/DDBJ databases">
        <authorList>
            <consortium name="ELIXIR-Norway"/>
        </authorList>
    </citation>
    <scope>NUCLEOTIDE SEQUENCE [LARGE SCALE GENOMIC DNA]</scope>
</reference>
<feature type="region of interest" description="Disordered" evidence="1">
    <location>
        <begin position="33"/>
        <end position="52"/>
    </location>
</feature>
<evidence type="ECO:0000256" key="1">
    <source>
        <dbReference type="SAM" id="MobiDB-lite"/>
    </source>
</evidence>
<feature type="region of interest" description="Disordered" evidence="1">
    <location>
        <begin position="229"/>
        <end position="278"/>
    </location>
</feature>
<dbReference type="EMBL" id="OX459947">
    <property type="protein sequence ID" value="CAI9154893.1"/>
    <property type="molecule type" value="Genomic_DNA"/>
</dbReference>
<feature type="region of interest" description="Disordered" evidence="1">
    <location>
        <begin position="382"/>
        <end position="414"/>
    </location>
</feature>
<protein>
    <submittedName>
        <fullName evidence="2">Uncharacterized protein</fullName>
    </submittedName>
</protein>
<evidence type="ECO:0000313" key="3">
    <source>
        <dbReference type="Proteomes" id="UP001176941"/>
    </source>
</evidence>